<evidence type="ECO:0000313" key="17">
    <source>
        <dbReference type="Ensembl" id="ENSCLMP00005023530.1"/>
    </source>
</evidence>
<dbReference type="Ensembl" id="ENSCLMT00005024629.1">
    <property type="protein sequence ID" value="ENSCLMP00005023530.1"/>
    <property type="gene ID" value="ENSCLMG00005004876.1"/>
</dbReference>
<dbReference type="GO" id="GO:0000132">
    <property type="term" value="P:establishment of mitotic spindle orientation"/>
    <property type="evidence" value="ECO:0007669"/>
    <property type="project" value="TreeGrafter"/>
</dbReference>
<evidence type="ECO:0000256" key="2">
    <source>
        <dbReference type="ARBA" id="ARBA00004186"/>
    </source>
</evidence>
<keyword evidence="9" id="KW-0498">Mitosis</keyword>
<dbReference type="SUPFAM" id="SSF74924">
    <property type="entry name" value="Cap-Gly domain"/>
    <property type="match status" value="1"/>
</dbReference>
<dbReference type="GO" id="GO:0000776">
    <property type="term" value="C:kinetochore"/>
    <property type="evidence" value="ECO:0007669"/>
    <property type="project" value="TreeGrafter"/>
</dbReference>
<feature type="region of interest" description="Disordered" evidence="15">
    <location>
        <begin position="1056"/>
        <end position="1076"/>
    </location>
</feature>
<reference evidence="17" key="1">
    <citation type="submission" date="2025-08" db="UniProtKB">
        <authorList>
            <consortium name="Ensembl"/>
        </authorList>
    </citation>
    <scope>IDENTIFICATION</scope>
</reference>
<dbReference type="GO" id="GO:0051301">
    <property type="term" value="P:cell division"/>
    <property type="evidence" value="ECO:0007669"/>
    <property type="project" value="UniProtKB-KW"/>
</dbReference>
<evidence type="ECO:0000256" key="3">
    <source>
        <dbReference type="ARBA" id="ARBA00004544"/>
    </source>
</evidence>
<keyword evidence="6" id="KW-0963">Cytoplasm</keyword>
<evidence type="ECO:0000256" key="14">
    <source>
        <dbReference type="SAM" id="Coils"/>
    </source>
</evidence>
<name>A0A8C3FYM7_CYCLU</name>
<evidence type="ECO:0000256" key="6">
    <source>
        <dbReference type="ARBA" id="ARBA00022490"/>
    </source>
</evidence>
<keyword evidence="12" id="KW-0206">Cytoskeleton</keyword>
<evidence type="ECO:0000313" key="18">
    <source>
        <dbReference type="Proteomes" id="UP000694565"/>
    </source>
</evidence>
<evidence type="ECO:0000256" key="5">
    <source>
        <dbReference type="ARBA" id="ARBA00016574"/>
    </source>
</evidence>
<dbReference type="Proteomes" id="UP000694565">
    <property type="component" value="Unplaced"/>
</dbReference>
<dbReference type="GO" id="GO:0005874">
    <property type="term" value="C:microtubule"/>
    <property type="evidence" value="ECO:0007669"/>
    <property type="project" value="UniProtKB-KW"/>
</dbReference>
<dbReference type="Gene3D" id="1.20.1170.10">
    <property type="match status" value="1"/>
</dbReference>
<dbReference type="InterPro" id="IPR000938">
    <property type="entry name" value="CAP-Gly_domain"/>
</dbReference>
<dbReference type="FunFam" id="2.30.30.190:FF:000003">
    <property type="entry name" value="dynactin subunit 1 isoform X1"/>
    <property type="match status" value="1"/>
</dbReference>
<dbReference type="InterPro" id="IPR022157">
    <property type="entry name" value="Dynactin"/>
</dbReference>
<evidence type="ECO:0000256" key="9">
    <source>
        <dbReference type="ARBA" id="ARBA00022776"/>
    </source>
</evidence>
<accession>A0A8C3FYM7</accession>
<feature type="compositionally biased region" description="Basic and acidic residues" evidence="15">
    <location>
        <begin position="217"/>
        <end position="236"/>
    </location>
</feature>
<keyword evidence="13" id="KW-0131">Cell cycle</keyword>
<dbReference type="AlphaFoldDB" id="A0A8C3FYM7"/>
<keyword evidence="11 14" id="KW-0175">Coiled coil</keyword>
<dbReference type="SMART" id="SM01052">
    <property type="entry name" value="CAP_GLY"/>
    <property type="match status" value="1"/>
</dbReference>
<evidence type="ECO:0000256" key="1">
    <source>
        <dbReference type="ARBA" id="ARBA00004114"/>
    </source>
</evidence>
<keyword evidence="7" id="KW-0132">Cell division</keyword>
<evidence type="ECO:0000256" key="7">
    <source>
        <dbReference type="ARBA" id="ARBA00022618"/>
    </source>
</evidence>
<evidence type="ECO:0000259" key="16">
    <source>
        <dbReference type="PROSITE" id="PS50245"/>
    </source>
</evidence>
<dbReference type="PROSITE" id="PS00845">
    <property type="entry name" value="CAP_GLY_1"/>
    <property type="match status" value="1"/>
</dbReference>
<feature type="domain" description="CAP-Gly" evidence="16">
    <location>
        <begin position="34"/>
        <end position="76"/>
    </location>
</feature>
<evidence type="ECO:0000256" key="10">
    <source>
        <dbReference type="ARBA" id="ARBA00023017"/>
    </source>
</evidence>
<proteinExistence type="inferred from homology"/>
<evidence type="ECO:0000256" key="11">
    <source>
        <dbReference type="ARBA" id="ARBA00023054"/>
    </source>
</evidence>
<feature type="coiled-coil region" evidence="14">
    <location>
        <begin position="906"/>
        <end position="983"/>
    </location>
</feature>
<dbReference type="GO" id="GO:0005938">
    <property type="term" value="C:cell cortex"/>
    <property type="evidence" value="ECO:0007669"/>
    <property type="project" value="UniProtKB-SubCell"/>
</dbReference>
<evidence type="ECO:0000256" key="8">
    <source>
        <dbReference type="ARBA" id="ARBA00022701"/>
    </source>
</evidence>
<dbReference type="InterPro" id="IPR036859">
    <property type="entry name" value="CAP-Gly_dom_sf"/>
</dbReference>
<dbReference type="PANTHER" id="PTHR18916">
    <property type="entry name" value="DYNACTIN 1-RELATED MICROTUBULE-BINDING"/>
    <property type="match status" value="1"/>
</dbReference>
<feature type="coiled-coil region" evidence="14">
    <location>
        <begin position="1027"/>
        <end position="1054"/>
    </location>
</feature>
<dbReference type="GO" id="GO:0005814">
    <property type="term" value="C:centriole"/>
    <property type="evidence" value="ECO:0007669"/>
    <property type="project" value="UniProtKB-SubCell"/>
</dbReference>
<dbReference type="GO" id="GO:0007097">
    <property type="term" value="P:nuclear migration"/>
    <property type="evidence" value="ECO:0007669"/>
    <property type="project" value="TreeGrafter"/>
</dbReference>
<dbReference type="Gene3D" id="2.30.30.190">
    <property type="entry name" value="CAP Gly-rich-like domain"/>
    <property type="match status" value="1"/>
</dbReference>
<keyword evidence="10" id="KW-0243">Dynein</keyword>
<dbReference type="PANTHER" id="PTHR18916:SF6">
    <property type="entry name" value="DYNACTIN SUBUNIT 1"/>
    <property type="match status" value="1"/>
</dbReference>
<feature type="region of interest" description="Disordered" evidence="15">
    <location>
        <begin position="217"/>
        <end position="237"/>
    </location>
</feature>
<evidence type="ECO:0000256" key="4">
    <source>
        <dbReference type="ARBA" id="ARBA00011010"/>
    </source>
</evidence>
<sequence length="1210" mass="135049">MSSAGTVESARPPKIGSIVEVTGKGQRGTVAYIGATLFASGKWVGVILDDAKGKNDGTVQGKRYFTCEENHGIFVRQSQVSGINVMCDGRIDSPNSLYALCQWNTPSRLTPATSLPSLSGRHSGRSSLMVRSVISGYNSHSHCPLCFSPPPIHPSQDEESMRAQVKDLEEKLETLKMKRTEDKVKLKELEKYKIQLEQLQEWKTKIQEQQAELQKQLKEAKKDAREAQESKDRYMEEMSDTADAIEMATLDKEMAEERAESLQLEGETLKEKVEELSMDLEILRHDISEKGSDGAASSYHVKQLEEQNGRLKEALVRMRDLSTSEKQEHVKLQKQMEKKNTELETLRTQKEKLQEEVKQAEATIDELKEQVDAALGSEEMVETLTERNLDLEEKVRELRETVTDLEAINEMNDELQENARETEMELREQVDLSAAKVREAEKRVEAAQETVADYQQTINKYRDLTASLQEANIELISQQNVNAEVQQPPAELFDFKIKFAETKAYAKAIEMELRKMEVAQSNRQVSLLTSFMPDSFLRHGGDHDCILVLLLIPRLICKSELISKQAQEKFDLNGNLAQGTGLRGPPGEQRSFASGLVYSLNLLQATLHKYEQALNTCSVEVFKRMGTLYSEMNFHERSLDYFIDLLHKDQLDETVQVEPLTKAIKYYQQLYSVHLADHTEDCTVQLADHIKFTQNVLDCMGVEVARLRAFMAAGQESSVLAVLLKDLDTSCSDIKQFCKKIRRRMPGTDVAGVPAALNFGPQVSESLTECRRQQTRVVAVLQEVAAAGAQMIAPLAEQEGLNALKLEDIAYKAVEQVYGSQGLNGPECLRQSCSSIITTMNKMATAMQEGEYDADKPQAKTHPVEMRASTVRAEMTDAEGLGVKLEDRETVIKEVKKSLKIKGEELSEANVRLSLLEKKLDTSTKDADERVEKIQTKLDENLALLKKKEKEFEETMDALQADIDQLEAEKAELKQRINNQSKMTIEGLRATPASGIASIVQASAGGLPPSLAGPVQVVDSPLLRQQVEAQRMGIKHLKNENNRLKAEKMRAQLASLPPLCPPKLPKASKDTSMPPDGLNTGIYRRTDQLLATLLKLSSEVKVVDITGKTAVSAGAQLLEQTARLQYLSDALDKLKGEVAEHVVSSQSGAKASSDFATFPLSCFVKAKEEKQGGTVFVGRVAIPCTRGQEQVHRLILSQQQLQKVHRLLMT</sequence>
<dbReference type="GeneTree" id="ENSGT00940000155378"/>
<organism evidence="17 18">
    <name type="scientific">Cyclopterus lumpus</name>
    <name type="common">Lumpsucker</name>
    <dbReference type="NCBI Taxonomy" id="8103"/>
    <lineage>
        <taxon>Eukaryota</taxon>
        <taxon>Metazoa</taxon>
        <taxon>Chordata</taxon>
        <taxon>Craniata</taxon>
        <taxon>Vertebrata</taxon>
        <taxon>Euteleostomi</taxon>
        <taxon>Actinopterygii</taxon>
        <taxon>Neopterygii</taxon>
        <taxon>Teleostei</taxon>
        <taxon>Neoteleostei</taxon>
        <taxon>Acanthomorphata</taxon>
        <taxon>Eupercaria</taxon>
        <taxon>Perciformes</taxon>
        <taxon>Cottioidei</taxon>
        <taxon>Cottales</taxon>
        <taxon>Cyclopteridae</taxon>
        <taxon>Cyclopterus</taxon>
    </lineage>
</organism>
<dbReference type="GO" id="GO:0030286">
    <property type="term" value="C:dynein complex"/>
    <property type="evidence" value="ECO:0007669"/>
    <property type="project" value="UniProtKB-KW"/>
</dbReference>
<dbReference type="GO" id="GO:0000922">
    <property type="term" value="C:spindle pole"/>
    <property type="evidence" value="ECO:0007669"/>
    <property type="project" value="TreeGrafter"/>
</dbReference>
<protein>
    <recommendedName>
        <fullName evidence="5">Dynactin subunit 1</fullName>
    </recommendedName>
</protein>
<dbReference type="PROSITE" id="PS50245">
    <property type="entry name" value="CAP_GLY_2"/>
    <property type="match status" value="1"/>
</dbReference>
<dbReference type="GO" id="GO:0008017">
    <property type="term" value="F:microtubule binding"/>
    <property type="evidence" value="ECO:0007669"/>
    <property type="project" value="UniProtKB-ARBA"/>
</dbReference>
<dbReference type="GO" id="GO:0030424">
    <property type="term" value="C:axon"/>
    <property type="evidence" value="ECO:0007669"/>
    <property type="project" value="TreeGrafter"/>
</dbReference>
<evidence type="ECO:0000256" key="13">
    <source>
        <dbReference type="ARBA" id="ARBA00023306"/>
    </source>
</evidence>
<keyword evidence="8" id="KW-0493">Microtubule</keyword>
<dbReference type="Pfam" id="PF01302">
    <property type="entry name" value="CAP_GLY"/>
    <property type="match status" value="1"/>
</dbReference>
<evidence type="ECO:0000256" key="12">
    <source>
        <dbReference type="ARBA" id="ARBA00023212"/>
    </source>
</evidence>
<reference evidence="17" key="2">
    <citation type="submission" date="2025-09" db="UniProtKB">
        <authorList>
            <consortium name="Ensembl"/>
        </authorList>
    </citation>
    <scope>IDENTIFICATION</scope>
</reference>
<dbReference type="Pfam" id="PF12455">
    <property type="entry name" value="Dynactin"/>
    <property type="match status" value="1"/>
</dbReference>
<evidence type="ECO:0000256" key="15">
    <source>
        <dbReference type="SAM" id="MobiDB-lite"/>
    </source>
</evidence>
<comment type="subcellular location">
    <subcellularLocation>
        <location evidence="3">Cytoplasm</location>
        <location evidence="3">Cell cortex</location>
    </subcellularLocation>
    <subcellularLocation>
        <location evidence="1">Cytoplasm</location>
        <location evidence="1">Cytoskeleton</location>
        <location evidence="1">Microtubule organizing center</location>
        <location evidence="1">Centrosome</location>
        <location evidence="1">Centriole</location>
    </subcellularLocation>
    <subcellularLocation>
        <location evidence="2">Cytoplasm</location>
        <location evidence="2">Cytoskeleton</location>
        <location evidence="2">Spindle</location>
    </subcellularLocation>
</comment>
<gene>
    <name evidence="17" type="primary">LOC117747638</name>
</gene>
<keyword evidence="18" id="KW-1185">Reference proteome</keyword>
<comment type="similarity">
    <text evidence="4">Belongs to the dynactin 150 kDa subunit family.</text>
</comment>